<dbReference type="EMBL" id="FRAD01000016">
    <property type="protein sequence ID" value="SHK17662.1"/>
    <property type="molecule type" value="Genomic_DNA"/>
</dbReference>
<dbReference type="Proteomes" id="UP000183952">
    <property type="component" value="Unassembled WGS sequence"/>
</dbReference>
<evidence type="ECO:0000313" key="1">
    <source>
        <dbReference type="EMBL" id="SHK17662.1"/>
    </source>
</evidence>
<dbReference type="STRING" id="1121331.SAMN02745248_01957"/>
<dbReference type="CDD" id="cd00385">
    <property type="entry name" value="Isoprenoid_Biosyn_C1"/>
    <property type="match status" value="1"/>
</dbReference>
<proteinExistence type="predicted"/>
<dbReference type="OrthoDB" id="146245at2"/>
<reference evidence="1 2" key="1">
    <citation type="submission" date="2016-11" db="EMBL/GenBank/DDBJ databases">
        <authorList>
            <person name="Jaros S."/>
            <person name="Januszkiewicz K."/>
            <person name="Wedrychowicz H."/>
        </authorList>
    </citation>
    <scope>NUCLEOTIDE SEQUENCE [LARGE SCALE GENOMIC DNA]</scope>
    <source>
        <strain evidence="1 2">DSM 3090</strain>
    </source>
</reference>
<gene>
    <name evidence="1" type="ORF">SAMN02745248_01957</name>
</gene>
<protein>
    <submittedName>
        <fullName evidence="1">Uncharacterized protein</fullName>
    </submittedName>
</protein>
<keyword evidence="2" id="KW-1185">Reference proteome</keyword>
<dbReference type="SUPFAM" id="SSF48576">
    <property type="entry name" value="Terpenoid synthases"/>
    <property type="match status" value="1"/>
</dbReference>
<sequence length="417" mass="49599">MKKVENYIKTMKILSYEQWMNTTSQYPSFLEERSYIGKAKNGFRMDKYTREFFSILEGMSQSEDVLNSKQEEIQQLFGKWFVETVPLCKVKEDKMKIFISGMYLATKEFVHRAKIFMVDISNEAIFQALRNVWAMLVYQFVTFNKIQLTNSIFAYSMLYPCTDNYLDNANISKEDKRNFNHAVYNRLKGVNTEGCIKEIQYVFHLIKLIEEEYPRNEFPHIYHAMISMQIAQQNSLFQQEGSLNLNEKELLELSIEKGGISVLMHGYLVRGNVDIEEAKFLYNFGVLLQICDDIQDIQEDEKNGHYTLVTKVASNGFLDDFTNNLFNYTRNTFHNILAITDEEYKWIYYVMEEKIYGLIIFAAFKSKMNYSEQYMKKIMRCFTYNVLYLKTFNVKINLNIRRLRRKIGKRKMEELIF</sequence>
<accession>A0A1M6QBP4</accession>
<evidence type="ECO:0000313" key="2">
    <source>
        <dbReference type="Proteomes" id="UP000183952"/>
    </source>
</evidence>
<dbReference type="RefSeq" id="WP_072903911.1">
    <property type="nucleotide sequence ID" value="NZ_FRAD01000016.1"/>
</dbReference>
<dbReference type="AlphaFoldDB" id="A0A1M6QBP4"/>
<organism evidence="1 2">
    <name type="scientific">Hathewaya proteolytica DSM 3090</name>
    <dbReference type="NCBI Taxonomy" id="1121331"/>
    <lineage>
        <taxon>Bacteria</taxon>
        <taxon>Bacillati</taxon>
        <taxon>Bacillota</taxon>
        <taxon>Clostridia</taxon>
        <taxon>Eubacteriales</taxon>
        <taxon>Clostridiaceae</taxon>
        <taxon>Hathewaya</taxon>
    </lineage>
</organism>
<dbReference type="InterPro" id="IPR008949">
    <property type="entry name" value="Isoprenoid_synthase_dom_sf"/>
</dbReference>
<name>A0A1M6QBP4_9CLOT</name>